<dbReference type="PROSITE" id="PS00032">
    <property type="entry name" value="ANTENNAPEDIA"/>
    <property type="match status" value="1"/>
</dbReference>
<feature type="DNA-binding region" description="Homeobox" evidence="10">
    <location>
        <begin position="155"/>
        <end position="214"/>
    </location>
</feature>
<dbReference type="InterPro" id="IPR009057">
    <property type="entry name" value="Homeodomain-like_sf"/>
</dbReference>
<evidence type="ECO:0000256" key="11">
    <source>
        <dbReference type="RuleBase" id="RU000682"/>
    </source>
</evidence>
<dbReference type="PRINTS" id="PR00024">
    <property type="entry name" value="HOMEOBOX"/>
</dbReference>
<dbReference type="SUPFAM" id="SSF46689">
    <property type="entry name" value="Homeodomain-like"/>
    <property type="match status" value="1"/>
</dbReference>
<feature type="transmembrane region" description="Helical" evidence="13">
    <location>
        <begin position="64"/>
        <end position="82"/>
    </location>
</feature>
<evidence type="ECO:0000256" key="6">
    <source>
        <dbReference type="ARBA" id="ARBA00023125"/>
    </source>
</evidence>
<dbReference type="InterPro" id="IPR020479">
    <property type="entry name" value="HD_metazoa"/>
</dbReference>
<dbReference type="PROSITE" id="PS50071">
    <property type="entry name" value="HOMEOBOX_2"/>
    <property type="match status" value="1"/>
</dbReference>
<evidence type="ECO:0000313" key="15">
    <source>
        <dbReference type="Proteomes" id="UP001652622"/>
    </source>
</evidence>
<evidence type="ECO:0000256" key="2">
    <source>
        <dbReference type="ARBA" id="ARBA00004123"/>
    </source>
</evidence>
<comment type="subcellular location">
    <subcellularLocation>
        <location evidence="2 10 11">Nucleus</location>
    </subcellularLocation>
</comment>
<comment type="function">
    <text evidence="1">Sequence-specific transcription factor which is part of a developmental regulatory system that provides cells with specific positional identities on the anterior-posterior axis.</text>
</comment>
<keyword evidence="9 10" id="KW-0539">Nucleus</keyword>
<evidence type="ECO:0000256" key="3">
    <source>
        <dbReference type="ARBA" id="ARBA00009107"/>
    </source>
</evidence>
<accession>A0ABM3ZGS4</accession>
<keyword evidence="6 10" id="KW-0238">DNA-binding</keyword>
<keyword evidence="5" id="KW-0805">Transcription regulation</keyword>
<evidence type="ECO:0000256" key="7">
    <source>
        <dbReference type="ARBA" id="ARBA00023155"/>
    </source>
</evidence>
<dbReference type="Pfam" id="PF00046">
    <property type="entry name" value="Homeodomain"/>
    <property type="match status" value="1"/>
</dbReference>
<proteinExistence type="inferred from homology"/>
<keyword evidence="13" id="KW-0472">Membrane</keyword>
<evidence type="ECO:0000259" key="14">
    <source>
        <dbReference type="PROSITE" id="PS50071"/>
    </source>
</evidence>
<sequence length="233" mass="27721">MMEREMENRCRLEALVIFQRGKLLHFLYKRTRQRKKLSEVAMDGYQVGTIFLSLHIKANAIQSLPPLFLLLRLLLFILLLPIQRKMGVKREKETGCSLSSLEEPVQFGQEQARKSECSQSKHVFGDNEDQKCSTPVYPWMQRMNSCNSSSFGPSGRRGRQTYTRYQTLELEKEFHFNRYLTRRRRIEIAHALCLTERQIKIWFQNRRMKWKKENKLLNSTQLSAEEEEEKPTE</sequence>
<feature type="transmembrane region" description="Helical" evidence="13">
    <location>
        <begin position="40"/>
        <end position="58"/>
    </location>
</feature>
<dbReference type="SMART" id="SM00389">
    <property type="entry name" value="HOX"/>
    <property type="match status" value="1"/>
</dbReference>
<evidence type="ECO:0000256" key="10">
    <source>
        <dbReference type="PROSITE-ProRule" id="PRU00108"/>
    </source>
</evidence>
<keyword evidence="13" id="KW-0812">Transmembrane</keyword>
<evidence type="ECO:0000256" key="9">
    <source>
        <dbReference type="ARBA" id="ARBA00023242"/>
    </source>
</evidence>
<evidence type="ECO:0000256" key="1">
    <source>
        <dbReference type="ARBA" id="ARBA00003263"/>
    </source>
</evidence>
<protein>
    <submittedName>
        <fullName evidence="16">Homeobox protein Hox-B6 isoform X1</fullName>
    </submittedName>
</protein>
<evidence type="ECO:0000256" key="5">
    <source>
        <dbReference type="ARBA" id="ARBA00023015"/>
    </source>
</evidence>
<evidence type="ECO:0000256" key="8">
    <source>
        <dbReference type="ARBA" id="ARBA00023163"/>
    </source>
</evidence>
<dbReference type="GO" id="GO:0003677">
    <property type="term" value="F:DNA binding"/>
    <property type="evidence" value="ECO:0007669"/>
    <property type="project" value="UniProtKB-KW"/>
</dbReference>
<evidence type="ECO:0000256" key="4">
    <source>
        <dbReference type="ARBA" id="ARBA00022473"/>
    </source>
</evidence>
<dbReference type="InterPro" id="IPR001356">
    <property type="entry name" value="HD"/>
</dbReference>
<dbReference type="CDD" id="cd00086">
    <property type="entry name" value="homeodomain"/>
    <property type="match status" value="1"/>
</dbReference>
<dbReference type="RefSeq" id="XP_060547574.1">
    <property type="nucleotide sequence ID" value="XM_060691591.1"/>
</dbReference>
<keyword evidence="13" id="KW-1133">Transmembrane helix</keyword>
<dbReference type="Proteomes" id="UP001652622">
    <property type="component" value="Unplaced"/>
</dbReference>
<keyword evidence="4" id="KW-0217">Developmental protein</keyword>
<dbReference type="PANTHER" id="PTHR45659:SF9">
    <property type="entry name" value="HOMEOBOX PROTEIN HOX-B6"/>
    <property type="match status" value="1"/>
</dbReference>
<dbReference type="InterPro" id="IPR017970">
    <property type="entry name" value="Homeobox_CS"/>
</dbReference>
<name>A0ABM3ZGS4_PANGU</name>
<dbReference type="PANTHER" id="PTHR45659">
    <property type="entry name" value="HOMEOBOX PROTEIN HOX"/>
    <property type="match status" value="1"/>
</dbReference>
<comment type="similarity">
    <text evidence="3 12">Belongs to the Antp homeobox family.</text>
</comment>
<evidence type="ECO:0000313" key="16">
    <source>
        <dbReference type="RefSeq" id="XP_060547574.1"/>
    </source>
</evidence>
<keyword evidence="8" id="KW-0804">Transcription</keyword>
<evidence type="ECO:0000256" key="13">
    <source>
        <dbReference type="SAM" id="Phobius"/>
    </source>
</evidence>
<feature type="domain" description="Homeobox" evidence="14">
    <location>
        <begin position="153"/>
        <end position="213"/>
    </location>
</feature>
<dbReference type="InterPro" id="IPR050296">
    <property type="entry name" value="Antp_homeobox"/>
</dbReference>
<evidence type="ECO:0000256" key="12">
    <source>
        <dbReference type="RuleBase" id="RU004442"/>
    </source>
</evidence>
<dbReference type="InterPro" id="IPR017995">
    <property type="entry name" value="Homeobox_antennapedia"/>
</dbReference>
<gene>
    <name evidence="16" type="primary">HOXB6</name>
</gene>
<reference evidence="16" key="1">
    <citation type="submission" date="2025-08" db="UniProtKB">
        <authorList>
            <consortium name="RefSeq"/>
        </authorList>
    </citation>
    <scope>IDENTIFICATION</scope>
    <source>
        <tissue evidence="16">Blood</tissue>
    </source>
</reference>
<organism evidence="15 16">
    <name type="scientific">Pantherophis guttatus</name>
    <name type="common">Corn snake</name>
    <name type="synonym">Elaphe guttata</name>
    <dbReference type="NCBI Taxonomy" id="94885"/>
    <lineage>
        <taxon>Eukaryota</taxon>
        <taxon>Metazoa</taxon>
        <taxon>Chordata</taxon>
        <taxon>Craniata</taxon>
        <taxon>Vertebrata</taxon>
        <taxon>Euteleostomi</taxon>
        <taxon>Lepidosauria</taxon>
        <taxon>Squamata</taxon>
        <taxon>Bifurcata</taxon>
        <taxon>Unidentata</taxon>
        <taxon>Episquamata</taxon>
        <taxon>Toxicofera</taxon>
        <taxon>Serpentes</taxon>
        <taxon>Colubroidea</taxon>
        <taxon>Colubridae</taxon>
        <taxon>Colubrinae</taxon>
        <taxon>Pantherophis</taxon>
    </lineage>
</organism>
<dbReference type="Gene3D" id="1.10.10.60">
    <property type="entry name" value="Homeodomain-like"/>
    <property type="match status" value="1"/>
</dbReference>
<dbReference type="PRINTS" id="PR00025">
    <property type="entry name" value="ANTENNAPEDIA"/>
</dbReference>
<dbReference type="InterPro" id="IPR001827">
    <property type="entry name" value="Homeobox_Antennapedia_CS"/>
</dbReference>
<dbReference type="GeneID" id="117664554"/>
<keyword evidence="15" id="KW-1185">Reference proteome</keyword>
<keyword evidence="7 10" id="KW-0371">Homeobox</keyword>
<dbReference type="PROSITE" id="PS00027">
    <property type="entry name" value="HOMEOBOX_1"/>
    <property type="match status" value="1"/>
</dbReference>